<proteinExistence type="predicted"/>
<evidence type="ECO:0000313" key="6">
    <source>
        <dbReference type="Proteomes" id="UP000184241"/>
    </source>
</evidence>
<dbReference type="InterPro" id="IPR003660">
    <property type="entry name" value="HAMP_dom"/>
</dbReference>
<dbReference type="Proteomes" id="UP000184241">
    <property type="component" value="Unassembled WGS sequence"/>
</dbReference>
<dbReference type="GO" id="GO:0007165">
    <property type="term" value="P:signal transduction"/>
    <property type="evidence" value="ECO:0007669"/>
    <property type="project" value="InterPro"/>
</dbReference>
<dbReference type="InterPro" id="IPR035919">
    <property type="entry name" value="EAL_sf"/>
</dbReference>
<dbReference type="PANTHER" id="PTHR44757:SF2">
    <property type="entry name" value="BIOFILM ARCHITECTURE MAINTENANCE PROTEIN MBAA"/>
    <property type="match status" value="1"/>
</dbReference>
<dbReference type="CDD" id="cd01948">
    <property type="entry name" value="EAL"/>
    <property type="match status" value="1"/>
</dbReference>
<accession>A0A1M6F6P9</accession>
<reference evidence="5 6" key="1">
    <citation type="submission" date="2016-11" db="EMBL/GenBank/DDBJ databases">
        <authorList>
            <person name="Jaros S."/>
            <person name="Januszkiewicz K."/>
            <person name="Wedrychowicz H."/>
        </authorList>
    </citation>
    <scope>NUCLEOTIDE SEQUENCE [LARGE SCALE GENOMIC DNA]</scope>
    <source>
        <strain evidence="5 6">DSM 6191</strain>
    </source>
</reference>
<dbReference type="PROSITE" id="PS50883">
    <property type="entry name" value="EAL"/>
    <property type="match status" value="1"/>
</dbReference>
<dbReference type="SMART" id="SM00304">
    <property type="entry name" value="HAMP"/>
    <property type="match status" value="1"/>
</dbReference>
<evidence type="ECO:0000256" key="1">
    <source>
        <dbReference type="SAM" id="Phobius"/>
    </source>
</evidence>
<evidence type="ECO:0000259" key="2">
    <source>
        <dbReference type="PROSITE" id="PS50883"/>
    </source>
</evidence>
<dbReference type="PROSITE" id="PS50887">
    <property type="entry name" value="GGDEF"/>
    <property type="match status" value="1"/>
</dbReference>
<dbReference type="CDD" id="cd01949">
    <property type="entry name" value="GGDEF"/>
    <property type="match status" value="1"/>
</dbReference>
<dbReference type="InterPro" id="IPR000160">
    <property type="entry name" value="GGDEF_dom"/>
</dbReference>
<dbReference type="InterPro" id="IPR052155">
    <property type="entry name" value="Biofilm_reg_signaling"/>
</dbReference>
<dbReference type="SUPFAM" id="SSF55073">
    <property type="entry name" value="Nucleotide cyclase"/>
    <property type="match status" value="1"/>
</dbReference>
<gene>
    <name evidence="5" type="ORF">SAMN02745941_04582</name>
</gene>
<keyword evidence="1" id="KW-1133">Transmembrane helix</keyword>
<dbReference type="CDD" id="cd06225">
    <property type="entry name" value="HAMP"/>
    <property type="match status" value="1"/>
</dbReference>
<feature type="domain" description="EAL" evidence="2">
    <location>
        <begin position="535"/>
        <end position="783"/>
    </location>
</feature>
<dbReference type="InterPro" id="IPR001633">
    <property type="entry name" value="EAL_dom"/>
</dbReference>
<protein>
    <submittedName>
        <fullName evidence="5">Diguanylate cyclase (GGDEF) domain-containing protein</fullName>
    </submittedName>
</protein>
<dbReference type="GO" id="GO:0016020">
    <property type="term" value="C:membrane"/>
    <property type="evidence" value="ECO:0007669"/>
    <property type="project" value="InterPro"/>
</dbReference>
<dbReference type="Pfam" id="PF05228">
    <property type="entry name" value="CHASE4"/>
    <property type="match status" value="1"/>
</dbReference>
<dbReference type="Pfam" id="PF00563">
    <property type="entry name" value="EAL"/>
    <property type="match status" value="1"/>
</dbReference>
<dbReference type="Gene3D" id="3.20.20.450">
    <property type="entry name" value="EAL domain"/>
    <property type="match status" value="1"/>
</dbReference>
<dbReference type="InterPro" id="IPR043128">
    <property type="entry name" value="Rev_trsase/Diguanyl_cyclase"/>
</dbReference>
<dbReference type="SMART" id="SM00267">
    <property type="entry name" value="GGDEF"/>
    <property type="match status" value="1"/>
</dbReference>
<organism evidence="5 6">
    <name type="scientific">Clostridium intestinale DSM 6191</name>
    <dbReference type="NCBI Taxonomy" id="1121320"/>
    <lineage>
        <taxon>Bacteria</taxon>
        <taxon>Bacillati</taxon>
        <taxon>Bacillota</taxon>
        <taxon>Clostridia</taxon>
        <taxon>Eubacteriales</taxon>
        <taxon>Clostridiaceae</taxon>
        <taxon>Clostridium</taxon>
    </lineage>
</organism>
<dbReference type="PANTHER" id="PTHR44757">
    <property type="entry name" value="DIGUANYLATE CYCLASE DGCP"/>
    <property type="match status" value="1"/>
</dbReference>
<dbReference type="NCBIfam" id="TIGR00254">
    <property type="entry name" value="GGDEF"/>
    <property type="match status" value="1"/>
</dbReference>
<feature type="domain" description="HAMP" evidence="3">
    <location>
        <begin position="308"/>
        <end position="361"/>
    </location>
</feature>
<dbReference type="Gene3D" id="6.10.340.10">
    <property type="match status" value="1"/>
</dbReference>
<dbReference type="SUPFAM" id="SSF141868">
    <property type="entry name" value="EAL domain-like"/>
    <property type="match status" value="1"/>
</dbReference>
<dbReference type="Pfam" id="PF00990">
    <property type="entry name" value="GGDEF"/>
    <property type="match status" value="1"/>
</dbReference>
<evidence type="ECO:0000259" key="4">
    <source>
        <dbReference type="PROSITE" id="PS50887"/>
    </source>
</evidence>
<dbReference type="SMART" id="SM00052">
    <property type="entry name" value="EAL"/>
    <property type="match status" value="1"/>
</dbReference>
<keyword evidence="1" id="KW-0472">Membrane</keyword>
<dbReference type="InterPro" id="IPR007892">
    <property type="entry name" value="CHASE4"/>
</dbReference>
<feature type="domain" description="GGDEF" evidence="4">
    <location>
        <begin position="397"/>
        <end position="531"/>
    </location>
</feature>
<dbReference type="PROSITE" id="PS50885">
    <property type="entry name" value="HAMP"/>
    <property type="match status" value="1"/>
</dbReference>
<feature type="transmembrane region" description="Helical" evidence="1">
    <location>
        <begin position="21"/>
        <end position="38"/>
    </location>
</feature>
<dbReference type="InterPro" id="IPR029787">
    <property type="entry name" value="Nucleotide_cyclase"/>
</dbReference>
<dbReference type="EMBL" id="FQXU01000026">
    <property type="protein sequence ID" value="SHI93336.1"/>
    <property type="molecule type" value="Genomic_DNA"/>
</dbReference>
<keyword evidence="1" id="KW-0812">Transmembrane</keyword>
<feature type="transmembrane region" description="Helical" evidence="1">
    <location>
        <begin position="284"/>
        <end position="306"/>
    </location>
</feature>
<dbReference type="Gene3D" id="3.30.70.270">
    <property type="match status" value="1"/>
</dbReference>
<evidence type="ECO:0000259" key="3">
    <source>
        <dbReference type="PROSITE" id="PS50885"/>
    </source>
</evidence>
<dbReference type="RefSeq" id="WP_073022835.1">
    <property type="nucleotide sequence ID" value="NZ_FQXU01000026.1"/>
</dbReference>
<sequence length="783" mass="89367">MVKHDKIKKSKKYQLRSQISIFFLLTIVASVLIVYGLSNRFIIRNFDYLLKNQGQGNMKQVVNELNNQLIDLENSAKDYGSWDDTYNYVSNRDKSYIDSNYLDETFSLNNWNLLYIFDKDKELAYGKEFDLHNKQEINKSDEIIDFIKGKEWIFNDIRIQAKLISSPKGSMLLAAYPITRSGGLGNSVGWIVCGRYVNENLVNGMGDNLLMNLKLDDNIDKPGDITSTTYISGRGIKADIWVDKNGRSDKSVGIIYDYDGNKLIKMTSNIDVDMNILNMGTYGVYKYIATTSVVLLVSFILLLWLIDKTIFKRLNELIYNVGNIEKNNDFSKRISIKRNDEISILETGFNNLLSTVERTQSEILYQAKYDQLTETFNRGVFFDDVQVILDDEMKNGNKSAIIFIDIDGFKDINDSLGHSTGDYILVNVAARIKEKLKNYNPIISRFGGDEFVTFIPNIKSYKEIDNICKDLLDRIKQPMYIGRKACKITCSIGISISIDHGSTVDDLINNADVAMYHVKKNNKNSSIIYNEDMRSRISQEMLEEALDNKEFVLYYQKQVDITTERIEGAEALVRWNSADRGFVSPIEFIPLAEETGFIVPLGKWILEEACKQCKEWNDTIDKDFRVSVNVSSIQFMEKAFINMVVNTLKTTGINPKNLELEITESVALYKEEEVISKLEELKNLGVRVSIDDFGTGYSSLKYLQKFKIDGLKIDKAFIDNINENSSIAKSIISMAENLGVYVIAEGVETVEQVNCLRSLKCQYIQGYYYGKPVPPDGFDLKIS</sequence>
<evidence type="ECO:0000313" key="5">
    <source>
        <dbReference type="EMBL" id="SHI93336.1"/>
    </source>
</evidence>
<dbReference type="AlphaFoldDB" id="A0A1M6F6P9"/>
<name>A0A1M6F6P9_9CLOT</name>